<evidence type="ECO:0000313" key="2">
    <source>
        <dbReference type="Proteomes" id="UP000467841"/>
    </source>
</evidence>
<protein>
    <submittedName>
        <fullName evidence="1">Uncharacterized protein</fullName>
    </submittedName>
</protein>
<evidence type="ECO:0000313" key="1">
    <source>
        <dbReference type="EMBL" id="CAA7015968.1"/>
    </source>
</evidence>
<organism evidence="1 2">
    <name type="scientific">Microthlaspi erraticum</name>
    <dbReference type="NCBI Taxonomy" id="1685480"/>
    <lineage>
        <taxon>Eukaryota</taxon>
        <taxon>Viridiplantae</taxon>
        <taxon>Streptophyta</taxon>
        <taxon>Embryophyta</taxon>
        <taxon>Tracheophyta</taxon>
        <taxon>Spermatophyta</taxon>
        <taxon>Magnoliopsida</taxon>
        <taxon>eudicotyledons</taxon>
        <taxon>Gunneridae</taxon>
        <taxon>Pentapetalae</taxon>
        <taxon>rosids</taxon>
        <taxon>malvids</taxon>
        <taxon>Brassicales</taxon>
        <taxon>Brassicaceae</taxon>
        <taxon>Coluteocarpeae</taxon>
        <taxon>Microthlaspi</taxon>
    </lineage>
</organism>
<reference evidence="1" key="1">
    <citation type="submission" date="2020-01" db="EMBL/GenBank/DDBJ databases">
        <authorList>
            <person name="Mishra B."/>
        </authorList>
    </citation>
    <scope>NUCLEOTIDE SEQUENCE [LARGE SCALE GENOMIC DNA]</scope>
</reference>
<gene>
    <name evidence="1" type="ORF">MERR_LOCUS3203</name>
</gene>
<accession>A0A6D2HPH4</accession>
<proteinExistence type="predicted"/>
<sequence length="125" mass="13908">MLPNLRSVVAQVHRRSLSIRSRRNFSSDPSSKNVSKGAAEGAMDIDYPKGTRAGFVWRVLTRGLTINLGFYIGEIICGDVVADIKKRVKGQRRTSRKQKRCICRPLPLEESLSLVSVDFSSGFVP</sequence>
<name>A0A6D2HPH4_9BRAS</name>
<dbReference type="EMBL" id="CACVBM020000210">
    <property type="protein sequence ID" value="CAA7015968.1"/>
    <property type="molecule type" value="Genomic_DNA"/>
</dbReference>
<dbReference type="Proteomes" id="UP000467841">
    <property type="component" value="Unassembled WGS sequence"/>
</dbReference>
<keyword evidence="2" id="KW-1185">Reference proteome</keyword>
<dbReference type="AlphaFoldDB" id="A0A6D2HPH4"/>
<comment type="caution">
    <text evidence="1">The sequence shown here is derived from an EMBL/GenBank/DDBJ whole genome shotgun (WGS) entry which is preliminary data.</text>
</comment>